<dbReference type="PANTHER" id="PTHR31080">
    <property type="entry name" value="PECTINESTERASE INHIBITOR-LIKE"/>
    <property type="match status" value="1"/>
</dbReference>
<evidence type="ECO:0000259" key="4">
    <source>
        <dbReference type="SMART" id="SM00856"/>
    </source>
</evidence>
<feature type="domain" description="Pectinesterase inhibitor" evidence="4">
    <location>
        <begin position="13"/>
        <end position="151"/>
    </location>
</feature>
<gene>
    <name evidence="5" type="ORF">V6N11_078452</name>
</gene>
<accession>A0ABR2TG25</accession>
<evidence type="ECO:0000256" key="3">
    <source>
        <dbReference type="SAM" id="MobiDB-lite"/>
    </source>
</evidence>
<feature type="region of interest" description="Disordered" evidence="3">
    <location>
        <begin position="162"/>
        <end position="182"/>
    </location>
</feature>
<dbReference type="SMART" id="SM00856">
    <property type="entry name" value="PMEI"/>
    <property type="match status" value="1"/>
</dbReference>
<reference evidence="5 6" key="1">
    <citation type="journal article" date="2024" name="G3 (Bethesda)">
        <title>Genome assembly of Hibiscus sabdariffa L. provides insights into metabolisms of medicinal natural products.</title>
        <authorList>
            <person name="Kim T."/>
        </authorList>
    </citation>
    <scope>NUCLEOTIDE SEQUENCE [LARGE SCALE GENOMIC DNA]</scope>
    <source>
        <strain evidence="5">TK-2024</strain>
        <tissue evidence="5">Old leaves</tissue>
    </source>
</reference>
<dbReference type="Proteomes" id="UP001396334">
    <property type="component" value="Unassembled WGS sequence"/>
</dbReference>
<dbReference type="Gene3D" id="1.20.140.40">
    <property type="entry name" value="Invertase/pectin methylesterase inhibitor family protein"/>
    <property type="match status" value="1"/>
</dbReference>
<dbReference type="InterPro" id="IPR006501">
    <property type="entry name" value="Pectinesterase_inhib_dom"/>
</dbReference>
<evidence type="ECO:0000313" key="5">
    <source>
        <dbReference type="EMBL" id="KAK9036451.1"/>
    </source>
</evidence>
<dbReference type="InterPro" id="IPR035513">
    <property type="entry name" value="Invertase/methylesterase_inhib"/>
</dbReference>
<keyword evidence="6" id="KW-1185">Reference proteome</keyword>
<evidence type="ECO:0000256" key="1">
    <source>
        <dbReference type="ARBA" id="ARBA00022729"/>
    </source>
</evidence>
<proteinExistence type="inferred from homology"/>
<dbReference type="CDD" id="cd15798">
    <property type="entry name" value="PMEI-like_3"/>
    <property type="match status" value="1"/>
</dbReference>
<protein>
    <recommendedName>
        <fullName evidence="4">Pectinesterase inhibitor domain-containing protein</fullName>
    </recommendedName>
</protein>
<name>A0ABR2TG25_9ROSI</name>
<dbReference type="SUPFAM" id="SSF101148">
    <property type="entry name" value="Plant invertase/pectin methylesterase inhibitor"/>
    <property type="match status" value="1"/>
</dbReference>
<dbReference type="PANTHER" id="PTHR31080:SF303">
    <property type="entry name" value="PECTINESTERASE 1-LIKE"/>
    <property type="match status" value="1"/>
</dbReference>
<dbReference type="EMBL" id="JBBPBN010000006">
    <property type="protein sequence ID" value="KAK9036451.1"/>
    <property type="molecule type" value="Genomic_DNA"/>
</dbReference>
<organism evidence="5 6">
    <name type="scientific">Hibiscus sabdariffa</name>
    <name type="common">roselle</name>
    <dbReference type="NCBI Taxonomy" id="183260"/>
    <lineage>
        <taxon>Eukaryota</taxon>
        <taxon>Viridiplantae</taxon>
        <taxon>Streptophyta</taxon>
        <taxon>Embryophyta</taxon>
        <taxon>Tracheophyta</taxon>
        <taxon>Spermatophyta</taxon>
        <taxon>Magnoliopsida</taxon>
        <taxon>eudicotyledons</taxon>
        <taxon>Gunneridae</taxon>
        <taxon>Pentapetalae</taxon>
        <taxon>rosids</taxon>
        <taxon>malvids</taxon>
        <taxon>Malvales</taxon>
        <taxon>Malvaceae</taxon>
        <taxon>Malvoideae</taxon>
        <taxon>Hibiscus</taxon>
    </lineage>
</organism>
<keyword evidence="1" id="KW-0732">Signal</keyword>
<comment type="similarity">
    <text evidence="2">Belongs to the PMEI family.</text>
</comment>
<dbReference type="NCBIfam" id="TIGR01614">
    <property type="entry name" value="PME_inhib"/>
    <property type="match status" value="1"/>
</dbReference>
<dbReference type="Pfam" id="PF04043">
    <property type="entry name" value="PMEI"/>
    <property type="match status" value="1"/>
</dbReference>
<evidence type="ECO:0000313" key="6">
    <source>
        <dbReference type="Proteomes" id="UP001396334"/>
    </source>
</evidence>
<dbReference type="InterPro" id="IPR051955">
    <property type="entry name" value="PME_Inhibitor"/>
</dbReference>
<sequence length="301" mass="33125">MVEQPSKHKDPTVSVEPIKTICNVTRYPEACFTDLSSLNASKNPDPESFLNLSLRVSITHLLNLASSIKSLNDLHSQPGLEDCLTLFDDALSKLNDSVSTMNACMGLCKKKTSDIQTWISAAMTDQDTCNDGLEELGWTGGDEVKSRARSFKESPHIVPSTLRVKRPEPSLKAHGSNPGLERADQIYATRTRLGGSNQSPSNLMPPLGPPFENFTRREWDWDRLATVLPRHALEKIAAIPPPNPSWGDDNHLFSTPSAYAAIHPMASNGSQLQWKLHTVPSALGVRRPEPSLELNSWLGRG</sequence>
<comment type="caution">
    <text evidence="5">The sequence shown here is derived from an EMBL/GenBank/DDBJ whole genome shotgun (WGS) entry which is preliminary data.</text>
</comment>
<evidence type="ECO:0000256" key="2">
    <source>
        <dbReference type="ARBA" id="ARBA00038471"/>
    </source>
</evidence>